<accession>A0A1S6HV07</accession>
<organism evidence="1 2">
    <name type="scientific">Shewanella psychrophila</name>
    <dbReference type="NCBI Taxonomy" id="225848"/>
    <lineage>
        <taxon>Bacteria</taxon>
        <taxon>Pseudomonadati</taxon>
        <taxon>Pseudomonadota</taxon>
        <taxon>Gammaproteobacteria</taxon>
        <taxon>Alteromonadales</taxon>
        <taxon>Shewanellaceae</taxon>
        <taxon>Shewanella</taxon>
    </lineage>
</organism>
<evidence type="ECO:0000313" key="1">
    <source>
        <dbReference type="EMBL" id="AQS39319.1"/>
    </source>
</evidence>
<dbReference type="Proteomes" id="UP000189545">
    <property type="component" value="Chromosome"/>
</dbReference>
<dbReference type="KEGG" id="spsw:Sps_04213"/>
<protein>
    <submittedName>
        <fullName evidence="1">Uncharacterized protein</fullName>
    </submittedName>
</protein>
<dbReference type="EMBL" id="CP014782">
    <property type="protein sequence ID" value="AQS39319.1"/>
    <property type="molecule type" value="Genomic_DNA"/>
</dbReference>
<dbReference type="AlphaFoldDB" id="A0A1S6HV07"/>
<name>A0A1S6HV07_9GAMM</name>
<sequence>MPEPREPVIDMSDPTAVYSSIGVKADSSGTLDASTGFAWGSNQLLVESKGGAESLSLTYANMSQGSGFYGEASGNSAQRSASIGYVTTLMLSEKLKIYPVIMAGYINDEIMDRVTGIATAGFYTRYNLGSGFHLGLDPCFTFGQDGYQVNTFDAFVGYQHKTHRLRLGVNEDRESSLQYNMAFI</sequence>
<keyword evidence="2" id="KW-1185">Reference proteome</keyword>
<evidence type="ECO:0000313" key="2">
    <source>
        <dbReference type="Proteomes" id="UP000189545"/>
    </source>
</evidence>
<proteinExistence type="predicted"/>
<reference evidence="1 2" key="1">
    <citation type="submission" date="2016-03" db="EMBL/GenBank/DDBJ databases">
        <title>Complete genome sequence of Shewanella psychrophila WP2, a deep sea bacterium isolated from west Pacific sediment.</title>
        <authorList>
            <person name="Xu G."/>
            <person name="Jian H."/>
        </authorList>
    </citation>
    <scope>NUCLEOTIDE SEQUENCE [LARGE SCALE GENOMIC DNA]</scope>
    <source>
        <strain evidence="1 2">WP2</strain>
    </source>
</reference>
<gene>
    <name evidence="1" type="ORF">Sps_04213</name>
</gene>